<feature type="transmembrane region" description="Helical" evidence="5">
    <location>
        <begin position="30"/>
        <end position="57"/>
    </location>
</feature>
<dbReference type="EMBL" id="JAICBX010000004">
    <property type="protein sequence ID" value="MBW8639684.1"/>
    <property type="molecule type" value="Genomic_DNA"/>
</dbReference>
<dbReference type="GO" id="GO:0016020">
    <property type="term" value="C:membrane"/>
    <property type="evidence" value="ECO:0007669"/>
    <property type="project" value="UniProtKB-SubCell"/>
</dbReference>
<feature type="domain" description="RDD" evidence="6">
    <location>
        <begin position="27"/>
        <end position="148"/>
    </location>
</feature>
<comment type="subcellular location">
    <subcellularLocation>
        <location evidence="1">Membrane</location>
        <topology evidence="1">Multi-pass membrane protein</topology>
    </subcellularLocation>
</comment>
<sequence length="158" mass="17177">MSLAEADVIVDRNPDLDSWKSFSGVRSRRVFAFLIDYALILALCVPAAVLVFFIGVFSLGLGWMLYSILFFLVAVPYIGLTLGGLNQATPGMRLNGIKMVRLDGAPVDSMLAIAHGALFWIANAVLTPLILLVSLFSGRKRLLHDMLLGVVVIRDEAA</sequence>
<keyword evidence="8" id="KW-1185">Reference proteome</keyword>
<proteinExistence type="predicted"/>
<evidence type="ECO:0000313" key="8">
    <source>
        <dbReference type="Proteomes" id="UP001196509"/>
    </source>
</evidence>
<dbReference type="Pfam" id="PF06271">
    <property type="entry name" value="RDD"/>
    <property type="match status" value="1"/>
</dbReference>
<evidence type="ECO:0000256" key="3">
    <source>
        <dbReference type="ARBA" id="ARBA00022989"/>
    </source>
</evidence>
<feature type="transmembrane region" description="Helical" evidence="5">
    <location>
        <begin position="110"/>
        <end position="136"/>
    </location>
</feature>
<keyword evidence="3 5" id="KW-1133">Transmembrane helix</keyword>
<reference evidence="7" key="1">
    <citation type="submission" date="2021-08" db="EMBL/GenBank/DDBJ databases">
        <title>Hoeflea bacterium WL0058 sp. nov., isolated from the sediment.</title>
        <authorList>
            <person name="Wang L."/>
            <person name="Zhang D."/>
        </authorList>
    </citation>
    <scope>NUCLEOTIDE SEQUENCE</scope>
    <source>
        <strain evidence="7">WL0058</strain>
    </source>
</reference>
<feature type="transmembrane region" description="Helical" evidence="5">
    <location>
        <begin position="63"/>
        <end position="89"/>
    </location>
</feature>
<evidence type="ECO:0000313" key="7">
    <source>
        <dbReference type="EMBL" id="MBW8639684.1"/>
    </source>
</evidence>
<gene>
    <name evidence="7" type="ORF">K1W69_20995</name>
</gene>
<keyword evidence="2 5" id="KW-0812">Transmembrane</keyword>
<organism evidence="7 8">
    <name type="scientific">Flavimaribacter sediminis</name>
    <dbReference type="NCBI Taxonomy" id="2865987"/>
    <lineage>
        <taxon>Bacteria</taxon>
        <taxon>Pseudomonadati</taxon>
        <taxon>Pseudomonadota</taxon>
        <taxon>Alphaproteobacteria</taxon>
        <taxon>Hyphomicrobiales</taxon>
        <taxon>Rhizobiaceae</taxon>
        <taxon>Flavimaribacter</taxon>
    </lineage>
</organism>
<evidence type="ECO:0000256" key="1">
    <source>
        <dbReference type="ARBA" id="ARBA00004141"/>
    </source>
</evidence>
<comment type="caution">
    <text evidence="7">The sequence shown here is derived from an EMBL/GenBank/DDBJ whole genome shotgun (WGS) entry which is preliminary data.</text>
</comment>
<dbReference type="RefSeq" id="WP_220230398.1">
    <property type="nucleotide sequence ID" value="NZ_JAICBX010000004.1"/>
</dbReference>
<evidence type="ECO:0000256" key="2">
    <source>
        <dbReference type="ARBA" id="ARBA00022692"/>
    </source>
</evidence>
<evidence type="ECO:0000259" key="6">
    <source>
        <dbReference type="Pfam" id="PF06271"/>
    </source>
</evidence>
<protein>
    <submittedName>
        <fullName evidence="7">RDD family protein</fullName>
    </submittedName>
</protein>
<evidence type="ECO:0000256" key="4">
    <source>
        <dbReference type="ARBA" id="ARBA00023136"/>
    </source>
</evidence>
<evidence type="ECO:0000256" key="5">
    <source>
        <dbReference type="SAM" id="Phobius"/>
    </source>
</evidence>
<dbReference type="AlphaFoldDB" id="A0AAE3D2C9"/>
<name>A0AAE3D2C9_9HYPH</name>
<dbReference type="InterPro" id="IPR010432">
    <property type="entry name" value="RDD"/>
</dbReference>
<dbReference type="Proteomes" id="UP001196509">
    <property type="component" value="Unassembled WGS sequence"/>
</dbReference>
<accession>A0AAE3D2C9</accession>
<keyword evidence="4 5" id="KW-0472">Membrane</keyword>